<evidence type="ECO:0000313" key="2">
    <source>
        <dbReference type="Proteomes" id="UP000886724"/>
    </source>
</evidence>
<evidence type="ECO:0000313" key="1">
    <source>
        <dbReference type="EMBL" id="HIX80893.1"/>
    </source>
</evidence>
<protein>
    <submittedName>
        <fullName evidence="1">Uncharacterized protein</fullName>
    </submittedName>
</protein>
<name>A0A9D2BLX4_9FIRM</name>
<gene>
    <name evidence="1" type="ORF">H9980_02835</name>
</gene>
<comment type="caution">
    <text evidence="1">The sequence shown here is derived from an EMBL/GenBank/DDBJ whole genome shotgun (WGS) entry which is preliminary data.</text>
</comment>
<dbReference type="Proteomes" id="UP000886724">
    <property type="component" value="Unassembled WGS sequence"/>
</dbReference>
<dbReference type="EMBL" id="DXET01000072">
    <property type="protein sequence ID" value="HIX80893.1"/>
    <property type="molecule type" value="Genomic_DNA"/>
</dbReference>
<organism evidence="1 2">
    <name type="scientific">Candidatus Erysipelatoclostridium merdavium</name>
    <dbReference type="NCBI Taxonomy" id="2838566"/>
    <lineage>
        <taxon>Bacteria</taxon>
        <taxon>Bacillati</taxon>
        <taxon>Bacillota</taxon>
        <taxon>Erysipelotrichia</taxon>
        <taxon>Erysipelotrichales</taxon>
        <taxon>Erysipelotrichales incertae sedis</taxon>
    </lineage>
</organism>
<proteinExistence type="predicted"/>
<reference evidence="1" key="2">
    <citation type="submission" date="2021-04" db="EMBL/GenBank/DDBJ databases">
        <authorList>
            <person name="Gilroy R."/>
        </authorList>
    </citation>
    <scope>NUCLEOTIDE SEQUENCE</scope>
    <source>
        <strain evidence="1">ChiGjej1B1-14440</strain>
    </source>
</reference>
<reference evidence="1" key="1">
    <citation type="journal article" date="2021" name="PeerJ">
        <title>Extensive microbial diversity within the chicken gut microbiome revealed by metagenomics and culture.</title>
        <authorList>
            <person name="Gilroy R."/>
            <person name="Ravi A."/>
            <person name="Getino M."/>
            <person name="Pursley I."/>
            <person name="Horton D.L."/>
            <person name="Alikhan N.F."/>
            <person name="Baker D."/>
            <person name="Gharbi K."/>
            <person name="Hall N."/>
            <person name="Watson M."/>
            <person name="Adriaenssens E.M."/>
            <person name="Foster-Nyarko E."/>
            <person name="Jarju S."/>
            <person name="Secka A."/>
            <person name="Antonio M."/>
            <person name="Oren A."/>
            <person name="Chaudhuri R.R."/>
            <person name="La Ragione R."/>
            <person name="Hildebrand F."/>
            <person name="Pallen M.J."/>
        </authorList>
    </citation>
    <scope>NUCLEOTIDE SEQUENCE</scope>
    <source>
        <strain evidence="1">ChiGjej1B1-14440</strain>
    </source>
</reference>
<dbReference type="AlphaFoldDB" id="A0A9D2BLX4"/>
<accession>A0A9D2BLX4</accession>
<sequence length="92" mass="10593">MALFDNLSKKAVKLTEKTIEKSSELADTAKTKVSIKSAEADMDEQFIKLGKIYYNIMLKDNVIDEETAEIIKEIERLQEKIDNLKQNLKNDE</sequence>